<evidence type="ECO:0000256" key="4">
    <source>
        <dbReference type="ARBA" id="ARBA00023134"/>
    </source>
</evidence>
<dbReference type="Gene3D" id="2.40.30.10">
    <property type="entry name" value="Translation factors"/>
    <property type="match status" value="1"/>
</dbReference>
<keyword evidence="2" id="KW-0547">Nucleotide-binding</keyword>
<dbReference type="Proteomes" id="UP000265618">
    <property type="component" value="Unassembled WGS sequence"/>
</dbReference>
<dbReference type="GO" id="GO:0005829">
    <property type="term" value="C:cytosol"/>
    <property type="evidence" value="ECO:0007669"/>
    <property type="project" value="TreeGrafter"/>
</dbReference>
<comment type="caution">
    <text evidence="6">The sequence shown here is derived from an EMBL/GenBank/DDBJ whole genome shotgun (WGS) entry which is preliminary data.</text>
</comment>
<dbReference type="GO" id="GO:0003743">
    <property type="term" value="F:translation initiation factor activity"/>
    <property type="evidence" value="ECO:0007669"/>
    <property type="project" value="UniProtKB-KW"/>
</dbReference>
<dbReference type="AlphaFoldDB" id="A0A9K3CNS4"/>
<evidence type="ECO:0000256" key="1">
    <source>
        <dbReference type="ARBA" id="ARBA00022540"/>
    </source>
</evidence>
<evidence type="ECO:0000256" key="2">
    <source>
        <dbReference type="ARBA" id="ARBA00022741"/>
    </source>
</evidence>
<dbReference type="GO" id="GO:0005525">
    <property type="term" value="F:GTP binding"/>
    <property type="evidence" value="ECO:0007669"/>
    <property type="project" value="UniProtKB-KW"/>
</dbReference>
<evidence type="ECO:0000313" key="6">
    <source>
        <dbReference type="EMBL" id="GIQ79922.1"/>
    </source>
</evidence>
<evidence type="ECO:0000259" key="5">
    <source>
        <dbReference type="Pfam" id="PF09173"/>
    </source>
</evidence>
<dbReference type="EMBL" id="BDIP01000077">
    <property type="protein sequence ID" value="GIQ79922.1"/>
    <property type="molecule type" value="Genomic_DNA"/>
</dbReference>
<reference evidence="6 7" key="1">
    <citation type="journal article" date="2018" name="PLoS ONE">
        <title>The draft genome of Kipferlia bialata reveals reductive genome evolution in fornicate parasites.</title>
        <authorList>
            <person name="Tanifuji G."/>
            <person name="Takabayashi S."/>
            <person name="Kume K."/>
            <person name="Takagi M."/>
            <person name="Nakayama T."/>
            <person name="Kamikawa R."/>
            <person name="Inagaki Y."/>
            <person name="Hashimoto T."/>
        </authorList>
    </citation>
    <scope>NUCLEOTIDE SEQUENCE [LARGE SCALE GENOMIC DNA]</scope>
    <source>
        <strain evidence="6">NY0173</strain>
    </source>
</reference>
<dbReference type="GO" id="GO:0001731">
    <property type="term" value="P:formation of translation preinitiation complex"/>
    <property type="evidence" value="ECO:0007669"/>
    <property type="project" value="TreeGrafter"/>
</dbReference>
<dbReference type="Pfam" id="PF09173">
    <property type="entry name" value="eIF2_C"/>
    <property type="match status" value="1"/>
</dbReference>
<evidence type="ECO:0000256" key="3">
    <source>
        <dbReference type="ARBA" id="ARBA00022917"/>
    </source>
</evidence>
<keyword evidence="1" id="KW-0396">Initiation factor</keyword>
<proteinExistence type="predicted"/>
<dbReference type="OrthoDB" id="1045173at2759"/>
<organism evidence="6 7">
    <name type="scientific">Kipferlia bialata</name>
    <dbReference type="NCBI Taxonomy" id="797122"/>
    <lineage>
        <taxon>Eukaryota</taxon>
        <taxon>Metamonada</taxon>
        <taxon>Carpediemonas-like organisms</taxon>
        <taxon>Kipferlia</taxon>
    </lineage>
</organism>
<evidence type="ECO:0000313" key="7">
    <source>
        <dbReference type="Proteomes" id="UP000265618"/>
    </source>
</evidence>
<dbReference type="PANTHER" id="PTHR42854:SF3">
    <property type="entry name" value="EUKARYOTIC TRANSLATION INITIATION FACTOR 2 SUBUNIT 3-RELATED"/>
    <property type="match status" value="1"/>
</dbReference>
<accession>A0A9K3CNS4</accession>
<protein>
    <recommendedName>
        <fullName evidence="5">Initiation factor eIF2 gamma C-terminal domain-containing protein</fullName>
    </recommendedName>
</protein>
<name>A0A9K3CNS4_9EUKA</name>
<dbReference type="InterPro" id="IPR050543">
    <property type="entry name" value="eIF2G"/>
</dbReference>
<feature type="domain" description="Initiation factor eIF2 gamma C-terminal" evidence="5">
    <location>
        <begin position="1"/>
        <end position="59"/>
    </location>
</feature>
<dbReference type="PANTHER" id="PTHR42854">
    <property type="entry name" value="EUKARYOTIC TRANSLATION INITIATION FACTOR 2 SUBUNIT 3 FAMILY MEMBER"/>
    <property type="match status" value="1"/>
</dbReference>
<keyword evidence="4" id="KW-0342">GTP-binding</keyword>
<keyword evidence="3" id="KW-0648">Protein biosynthesis</keyword>
<dbReference type="InterPro" id="IPR009001">
    <property type="entry name" value="Transl_elong_EF1A/Init_IF2_C"/>
</dbReference>
<keyword evidence="7" id="KW-1185">Reference proteome</keyword>
<dbReference type="SUPFAM" id="SSF50465">
    <property type="entry name" value="EF-Tu/eEF-1alpha/eIF2-gamma C-terminal domain"/>
    <property type="match status" value="1"/>
</dbReference>
<sequence>MVNVGAMSTGGDIEDLIKVGSMEIAKIRLRTPVCIQPNEKVAISRRIEQHWRLIGWGEVTTEGIAATDETAQ</sequence>
<dbReference type="GO" id="GO:0000049">
    <property type="term" value="F:tRNA binding"/>
    <property type="evidence" value="ECO:0007669"/>
    <property type="project" value="TreeGrafter"/>
</dbReference>
<gene>
    <name evidence="6" type="ORF">KIPB_000630</name>
</gene>
<dbReference type="InterPro" id="IPR015256">
    <property type="entry name" value="eIF2g_C"/>
</dbReference>